<comment type="subcellular location">
    <subcellularLocation>
        <location evidence="1">Cell membrane</location>
        <topology evidence="1">Multi-pass membrane protein</topology>
    </subcellularLocation>
</comment>
<dbReference type="Pfam" id="PF00482">
    <property type="entry name" value="T2SSF"/>
    <property type="match status" value="1"/>
</dbReference>
<evidence type="ECO:0000259" key="7">
    <source>
        <dbReference type="Pfam" id="PF00482"/>
    </source>
</evidence>
<keyword evidence="5 6" id="KW-0472">Membrane</keyword>
<protein>
    <recommendedName>
        <fullName evidence="7">Type II secretion system protein GspF domain-containing protein</fullName>
    </recommendedName>
</protein>
<name>A0A8J2ZUM0_9BACL</name>
<keyword evidence="3 6" id="KW-0812">Transmembrane</keyword>
<evidence type="ECO:0000256" key="5">
    <source>
        <dbReference type="ARBA" id="ARBA00023136"/>
    </source>
</evidence>
<reference evidence="8" key="1">
    <citation type="journal article" date="2014" name="Int. J. Syst. Evol. Microbiol.">
        <title>Complete genome sequence of Corynebacterium casei LMG S-19264T (=DSM 44701T), isolated from a smear-ripened cheese.</title>
        <authorList>
            <consortium name="US DOE Joint Genome Institute (JGI-PGF)"/>
            <person name="Walter F."/>
            <person name="Albersmeier A."/>
            <person name="Kalinowski J."/>
            <person name="Ruckert C."/>
        </authorList>
    </citation>
    <scope>NUCLEOTIDE SEQUENCE</scope>
    <source>
        <strain evidence="8">CGMCC 1.12777</strain>
    </source>
</reference>
<feature type="domain" description="Type II secretion system protein GspF" evidence="7">
    <location>
        <begin position="142"/>
        <end position="272"/>
    </location>
</feature>
<gene>
    <name evidence="8" type="ORF">GCM10007096_09760</name>
</gene>
<evidence type="ECO:0000256" key="3">
    <source>
        <dbReference type="ARBA" id="ARBA00022692"/>
    </source>
</evidence>
<dbReference type="GO" id="GO:0005886">
    <property type="term" value="C:plasma membrane"/>
    <property type="evidence" value="ECO:0007669"/>
    <property type="project" value="UniProtKB-SubCell"/>
</dbReference>
<accession>A0A8J2ZUM0</accession>
<reference evidence="8" key="2">
    <citation type="submission" date="2020-09" db="EMBL/GenBank/DDBJ databases">
        <authorList>
            <person name="Sun Q."/>
            <person name="Zhou Y."/>
        </authorList>
    </citation>
    <scope>NUCLEOTIDE SEQUENCE</scope>
    <source>
        <strain evidence="8">CGMCC 1.12777</strain>
    </source>
</reference>
<feature type="transmembrane region" description="Helical" evidence="6">
    <location>
        <begin position="287"/>
        <end position="308"/>
    </location>
</feature>
<evidence type="ECO:0000256" key="1">
    <source>
        <dbReference type="ARBA" id="ARBA00004651"/>
    </source>
</evidence>
<proteinExistence type="predicted"/>
<evidence type="ECO:0000256" key="4">
    <source>
        <dbReference type="ARBA" id="ARBA00022989"/>
    </source>
</evidence>
<sequence length="317" mass="36342">MVTNIILGVILVGLISALFFSISRRKKREGIPKEQPEINVEKEKVHSSALSERMKKYTHTLQKPKGRSHLTYYAEYDMKPLEYGLYATLAGIFLFFVGYLFYSTIIVACGFALLGLFYPKMRKKALLEKRKEQLRMQFKEAISSLSSSLAAGRSTENSFREVLADLSLLYPDPNTYIIREFQIINSRVENGEPIERALEDFARRSDIEDIQNFSDVFITCKRTGGDLVMVIRRTTDIITEKLDIQQEVSVMIAQKRFESKVLSIIPIFVILLLKYSSGGYMDPLYDWGSLGPFVMTVCLFILGLSYWLGQKIMKIKV</sequence>
<organism evidence="8 9">
    <name type="scientific">Pullulanibacillus pueri</name>
    <dbReference type="NCBI Taxonomy" id="1437324"/>
    <lineage>
        <taxon>Bacteria</taxon>
        <taxon>Bacillati</taxon>
        <taxon>Bacillota</taxon>
        <taxon>Bacilli</taxon>
        <taxon>Bacillales</taxon>
        <taxon>Sporolactobacillaceae</taxon>
        <taxon>Pullulanibacillus</taxon>
    </lineage>
</organism>
<keyword evidence="4 6" id="KW-1133">Transmembrane helix</keyword>
<evidence type="ECO:0000313" key="8">
    <source>
        <dbReference type="EMBL" id="GGH77611.1"/>
    </source>
</evidence>
<feature type="transmembrane region" description="Helical" evidence="6">
    <location>
        <begin position="261"/>
        <end position="281"/>
    </location>
</feature>
<dbReference type="EMBL" id="BMFV01000005">
    <property type="protein sequence ID" value="GGH77611.1"/>
    <property type="molecule type" value="Genomic_DNA"/>
</dbReference>
<keyword evidence="9" id="KW-1185">Reference proteome</keyword>
<keyword evidence="2" id="KW-1003">Cell membrane</keyword>
<dbReference type="Proteomes" id="UP000656813">
    <property type="component" value="Unassembled WGS sequence"/>
</dbReference>
<feature type="transmembrane region" description="Helical" evidence="6">
    <location>
        <begin position="6"/>
        <end position="23"/>
    </location>
</feature>
<evidence type="ECO:0000313" key="9">
    <source>
        <dbReference type="Proteomes" id="UP000656813"/>
    </source>
</evidence>
<dbReference type="RefSeq" id="WP_188496277.1">
    <property type="nucleotide sequence ID" value="NZ_BMFV01000005.1"/>
</dbReference>
<evidence type="ECO:0000256" key="6">
    <source>
        <dbReference type="SAM" id="Phobius"/>
    </source>
</evidence>
<comment type="caution">
    <text evidence="8">The sequence shown here is derived from an EMBL/GenBank/DDBJ whole genome shotgun (WGS) entry which is preliminary data.</text>
</comment>
<dbReference type="PANTHER" id="PTHR35007:SF1">
    <property type="entry name" value="PILUS ASSEMBLY PROTEIN"/>
    <property type="match status" value="1"/>
</dbReference>
<dbReference type="InterPro" id="IPR018076">
    <property type="entry name" value="T2SS_GspF_dom"/>
</dbReference>
<dbReference type="PANTHER" id="PTHR35007">
    <property type="entry name" value="INTEGRAL MEMBRANE PROTEIN-RELATED"/>
    <property type="match status" value="1"/>
</dbReference>
<feature type="transmembrane region" description="Helical" evidence="6">
    <location>
        <begin position="83"/>
        <end position="99"/>
    </location>
</feature>
<evidence type="ECO:0000256" key="2">
    <source>
        <dbReference type="ARBA" id="ARBA00022475"/>
    </source>
</evidence>
<dbReference type="AlphaFoldDB" id="A0A8J2ZUM0"/>